<dbReference type="InterPro" id="IPR051951">
    <property type="entry name" value="UNC-93_regulatory"/>
</dbReference>
<protein>
    <submittedName>
        <fullName evidence="8">(pine wood nematode) hypothetical protein</fullName>
    </submittedName>
</protein>
<dbReference type="WBParaSite" id="BXY_0283100.1">
    <property type="protein sequence ID" value="BXY_0283100.1"/>
    <property type="gene ID" value="BXY_0283100"/>
</dbReference>
<reference evidence="11" key="1">
    <citation type="submission" date="2016-11" db="UniProtKB">
        <authorList>
            <consortium name="WormBaseParasite"/>
        </authorList>
    </citation>
    <scope>IDENTIFICATION</scope>
</reference>
<feature type="transmembrane region" description="Helical" evidence="7">
    <location>
        <begin position="586"/>
        <end position="603"/>
    </location>
</feature>
<dbReference type="InterPro" id="IPR036259">
    <property type="entry name" value="MFS_trans_sf"/>
</dbReference>
<feature type="transmembrane region" description="Helical" evidence="7">
    <location>
        <begin position="624"/>
        <end position="643"/>
    </location>
</feature>
<evidence type="ECO:0000313" key="9">
    <source>
        <dbReference type="Proteomes" id="UP000095284"/>
    </source>
</evidence>
<dbReference type="GO" id="GO:0043266">
    <property type="term" value="P:regulation of potassium ion transport"/>
    <property type="evidence" value="ECO:0007669"/>
    <property type="project" value="TreeGrafter"/>
</dbReference>
<evidence type="ECO:0000313" key="8">
    <source>
        <dbReference type="EMBL" id="CAD5215355.1"/>
    </source>
</evidence>
<dbReference type="eggNOG" id="KOG3097">
    <property type="taxonomic scope" value="Eukaryota"/>
</dbReference>
<name>A0A1I7RQ40_BURXY</name>
<proteinExistence type="inferred from homology"/>
<dbReference type="Proteomes" id="UP000659654">
    <property type="component" value="Unassembled WGS sequence"/>
</dbReference>
<dbReference type="PANTHER" id="PTHR19444:SF13">
    <property type="entry name" value="PROTEIN UNC-93 HOMOLOG A"/>
    <property type="match status" value="1"/>
</dbReference>
<dbReference type="OrthoDB" id="47330at2759"/>
<dbReference type="GO" id="GO:0005886">
    <property type="term" value="C:plasma membrane"/>
    <property type="evidence" value="ECO:0007669"/>
    <property type="project" value="TreeGrafter"/>
</dbReference>
<gene>
    <name evidence="8" type="ORF">BXYJ_LOCUS3988</name>
</gene>
<feature type="transmembrane region" description="Helical" evidence="7">
    <location>
        <begin position="280"/>
        <end position="298"/>
    </location>
</feature>
<dbReference type="Pfam" id="PF05978">
    <property type="entry name" value="UNC-93"/>
    <property type="match status" value="1"/>
</dbReference>
<dbReference type="SUPFAM" id="SSF103473">
    <property type="entry name" value="MFS general substrate transporter"/>
    <property type="match status" value="1"/>
</dbReference>
<feature type="transmembrane region" description="Helical" evidence="7">
    <location>
        <begin position="329"/>
        <end position="352"/>
    </location>
</feature>
<feature type="transmembrane region" description="Helical" evidence="7">
    <location>
        <begin position="444"/>
        <end position="465"/>
    </location>
</feature>
<feature type="region of interest" description="Disordered" evidence="6">
    <location>
        <begin position="1"/>
        <end position="20"/>
    </location>
</feature>
<dbReference type="Proteomes" id="UP000095284">
    <property type="component" value="Unplaced"/>
</dbReference>
<dbReference type="PANTHER" id="PTHR19444">
    <property type="entry name" value="UNC-93 RELATED"/>
    <property type="match status" value="1"/>
</dbReference>
<dbReference type="Proteomes" id="UP000582659">
    <property type="component" value="Unassembled WGS sequence"/>
</dbReference>
<dbReference type="InterPro" id="IPR010291">
    <property type="entry name" value="Ion_channel_UNC-93"/>
</dbReference>
<comment type="subcellular location">
    <subcellularLocation>
        <location evidence="1">Membrane</location>
        <topology evidence="1">Multi-pass membrane protein</topology>
    </subcellularLocation>
</comment>
<evidence type="ECO:0000313" key="10">
    <source>
        <dbReference type="Proteomes" id="UP000659654"/>
    </source>
</evidence>
<keyword evidence="4 7" id="KW-1133">Transmembrane helix</keyword>
<evidence type="ECO:0000256" key="4">
    <source>
        <dbReference type="ARBA" id="ARBA00022989"/>
    </source>
</evidence>
<feature type="transmembrane region" description="Helical" evidence="7">
    <location>
        <begin position="560"/>
        <end position="580"/>
    </location>
</feature>
<dbReference type="SMR" id="A0A1I7RQ40"/>
<feature type="transmembrane region" description="Helical" evidence="7">
    <location>
        <begin position="242"/>
        <end position="260"/>
    </location>
</feature>
<comment type="similarity">
    <text evidence="2">Belongs to the unc-93 family.</text>
</comment>
<dbReference type="EMBL" id="CAJFDI010000002">
    <property type="protein sequence ID" value="CAD5215355.1"/>
    <property type="molecule type" value="Genomic_DNA"/>
</dbReference>
<evidence type="ECO:0000256" key="6">
    <source>
        <dbReference type="SAM" id="MobiDB-lite"/>
    </source>
</evidence>
<evidence type="ECO:0000256" key="5">
    <source>
        <dbReference type="ARBA" id="ARBA00023136"/>
    </source>
</evidence>
<dbReference type="GO" id="GO:0006937">
    <property type="term" value="P:regulation of muscle contraction"/>
    <property type="evidence" value="ECO:0007669"/>
    <property type="project" value="TreeGrafter"/>
</dbReference>
<organism evidence="9 11">
    <name type="scientific">Bursaphelenchus xylophilus</name>
    <name type="common">Pinewood nematode worm</name>
    <name type="synonym">Aphelenchoides xylophilus</name>
    <dbReference type="NCBI Taxonomy" id="6326"/>
    <lineage>
        <taxon>Eukaryota</taxon>
        <taxon>Metazoa</taxon>
        <taxon>Ecdysozoa</taxon>
        <taxon>Nematoda</taxon>
        <taxon>Chromadorea</taxon>
        <taxon>Rhabditida</taxon>
        <taxon>Tylenchina</taxon>
        <taxon>Tylenchomorpha</taxon>
        <taxon>Aphelenchoidea</taxon>
        <taxon>Aphelenchoididae</taxon>
        <taxon>Bursaphelenchus</taxon>
    </lineage>
</organism>
<dbReference type="GO" id="GO:0015459">
    <property type="term" value="F:potassium channel regulator activity"/>
    <property type="evidence" value="ECO:0007669"/>
    <property type="project" value="TreeGrafter"/>
</dbReference>
<keyword evidence="5 7" id="KW-0472">Membrane</keyword>
<evidence type="ECO:0000256" key="7">
    <source>
        <dbReference type="SAM" id="Phobius"/>
    </source>
</evidence>
<keyword evidence="3 7" id="KW-0812">Transmembrane</keyword>
<sequence length="686" mass="76734">MDGNTGNAWDLVGDNEHDSRITTTASLEEESELDSQEISQILEEEEKKLEERRQRSKSPAVESLRKVSRMVLEKVGIRKKKQPFLSLQRRPELPYFDLDLFCDKPKEYFYTQQHKIIPKILSSTDLLSKKINNYGAKEKCSYLFKSHDSEDNNMAEAIVGTMDPERLYVYDPYCPIHGSRREIIKKRNLIDMSGLTSVEDVETDQMAPILSSNTYAAKAIRKRQRALSGLKGIHVAKEKRKILFNLFTISAAFLFLFTGFHGLQNLQTSVNDQLGGDSLGILYLSLAISSLFVPNFVVNRLGSKLTLITAFGIMIIYMLANFLPQYYSLLPASMLAGVAASCMWSACSYYITQSGINYAKLNIEAQNTVSVRFFGTFFMIVHVGQVIGSLLSSMILSQSVVTAVIVDEADRTCGSGFPRNLSLLSDRAKLNLQRPSLVAYRSVVVVYLCCAIVALMIVAFFLNALKKDEINSKKPPKFTAEVLKQTLKNLQKPKVLLLIPLTIFNGIEQTFAVGIYTKAFVGCGLGISQIGYVMTTFGAFDAICSLVFGPLIRMFGRMPLFVFGAVMDMLMIMTLMIWPLNPGDRVLFNVIAGVWGMADSVWNTQVQGFWVGLTGRASLEVAIANYRFWMSFGMAIGFFIARFTTVNSYLAVSFVLLLVGVLGYFATEMMDIIIAQFRTHPTDRKG</sequence>
<evidence type="ECO:0000256" key="1">
    <source>
        <dbReference type="ARBA" id="ARBA00004141"/>
    </source>
</evidence>
<feature type="transmembrane region" description="Helical" evidence="7">
    <location>
        <begin position="649"/>
        <end position="667"/>
    </location>
</feature>
<feature type="transmembrane region" description="Helical" evidence="7">
    <location>
        <begin position="373"/>
        <end position="396"/>
    </location>
</feature>
<feature type="transmembrane region" description="Helical" evidence="7">
    <location>
        <begin position="495"/>
        <end position="517"/>
    </location>
</feature>
<evidence type="ECO:0000256" key="2">
    <source>
        <dbReference type="ARBA" id="ARBA00009172"/>
    </source>
</evidence>
<feature type="transmembrane region" description="Helical" evidence="7">
    <location>
        <begin position="305"/>
        <end position="323"/>
    </location>
</feature>
<evidence type="ECO:0000313" key="11">
    <source>
        <dbReference type="WBParaSite" id="BXY_0283100.1"/>
    </source>
</evidence>
<dbReference type="AlphaFoldDB" id="A0A1I7RQ40"/>
<feature type="transmembrane region" description="Helical" evidence="7">
    <location>
        <begin position="529"/>
        <end position="548"/>
    </location>
</feature>
<dbReference type="Gene3D" id="1.20.1250.20">
    <property type="entry name" value="MFS general substrate transporter like domains"/>
    <property type="match status" value="2"/>
</dbReference>
<dbReference type="GO" id="GO:0055120">
    <property type="term" value="C:striated muscle dense body"/>
    <property type="evidence" value="ECO:0007669"/>
    <property type="project" value="TreeGrafter"/>
</dbReference>
<dbReference type="EMBL" id="CAJFCV020000002">
    <property type="protein sequence ID" value="CAG9097110.1"/>
    <property type="molecule type" value="Genomic_DNA"/>
</dbReference>
<evidence type="ECO:0000256" key="3">
    <source>
        <dbReference type="ARBA" id="ARBA00022692"/>
    </source>
</evidence>
<accession>A0A1I7RQ40</accession>
<reference evidence="8" key="2">
    <citation type="submission" date="2020-09" db="EMBL/GenBank/DDBJ databases">
        <authorList>
            <person name="Kikuchi T."/>
        </authorList>
    </citation>
    <scope>NUCLEOTIDE SEQUENCE</scope>
    <source>
        <strain evidence="8">Ka4C1</strain>
    </source>
</reference>
<keyword evidence="10" id="KW-1185">Reference proteome</keyword>